<dbReference type="InterPro" id="IPR051850">
    <property type="entry name" value="Polysacch_Lyase_4"/>
</dbReference>
<evidence type="ECO:0000313" key="12">
    <source>
        <dbReference type="EMBL" id="KAK7442762.1"/>
    </source>
</evidence>
<dbReference type="EMBL" id="JBANRG010000057">
    <property type="protein sequence ID" value="KAK7442762.1"/>
    <property type="molecule type" value="Genomic_DNA"/>
</dbReference>
<dbReference type="InterPro" id="IPR013784">
    <property type="entry name" value="Carb-bd-like_fold"/>
</dbReference>
<name>A0ABR1J0N1_9AGAR</name>
<dbReference type="EC" id="4.2.2.23" evidence="4"/>
<dbReference type="InterPro" id="IPR008979">
    <property type="entry name" value="Galactose-bd-like_sf"/>
</dbReference>
<dbReference type="Pfam" id="PF14686">
    <property type="entry name" value="fn3_3"/>
    <property type="match status" value="1"/>
</dbReference>
<proteinExistence type="inferred from homology"/>
<keyword evidence="8" id="KW-0119">Carbohydrate metabolism</keyword>
<keyword evidence="6" id="KW-0732">Signal</keyword>
<comment type="caution">
    <text evidence="12">The sequence shown here is derived from an EMBL/GenBank/DDBJ whole genome shotgun (WGS) entry which is preliminary data.</text>
</comment>
<feature type="domain" description="Rhamnogalacturonan lyase" evidence="10">
    <location>
        <begin position="438"/>
        <end position="506"/>
    </location>
</feature>
<dbReference type="InterPro" id="IPR011013">
    <property type="entry name" value="Gal_mutarotase_sf_dom"/>
</dbReference>
<sequence>MKSHSSAFLHVLVPGDELLITDSSLVKTTGVVQNLTYQGVSLLGPVSGNTGKAYTDFPSNLFSLTGNSSFELVTGPDWAGVIFTDNDMTGSTQVTFLVLGNYHELLKEQNLISVQRSWFLKDNEAGIHSFVRLAYYNTTAPFKGALGESRTMFRPNGGPWTHLVTNHEQWAPAPSKEALANQVEVQDATWYLGLTPDDPYVVEESDYWTKYTFADNQTNKAHGLFGQTSEGLSLGAWWVVNQKDTFFGGPLHIDLMVDGIIYNKQSTSHGGATSPNITNGFDRTFGPQFLYFNHARNASLHDLLTDAETLADPSWNAEFYDEIAPYVIGYAPTSARGSLSGTIQLPEEAETSNAVVVLNANGVHFQDSAADPKAYQYWTSLGEDNSFNITRVKGGTYRLTVYADGVFGDFIQDNVRITAGETTNVDGLVWIAESTGRELWRIGVPDKSSGEFRNGYERDESHPNHPEKYRIYWGAWDFPTQFPNGINFTVGVSDESVDWNYVHWSQFGPTFTRNEVVTGKLYTAHPLHLVMGNSTVWDRFQQMANQL</sequence>
<dbReference type="Gene3D" id="2.60.40.1120">
    <property type="entry name" value="Carboxypeptidase-like, regulatory domain"/>
    <property type="match status" value="1"/>
</dbReference>
<dbReference type="SUPFAM" id="SSF74650">
    <property type="entry name" value="Galactose mutarotase-like"/>
    <property type="match status" value="1"/>
</dbReference>
<feature type="domain" description="Rhamnogalacturonan lyase" evidence="11">
    <location>
        <begin position="353"/>
        <end position="425"/>
    </location>
</feature>
<evidence type="ECO:0000313" key="13">
    <source>
        <dbReference type="Proteomes" id="UP001498398"/>
    </source>
</evidence>
<accession>A0ABR1J0N1</accession>
<evidence type="ECO:0000256" key="1">
    <source>
        <dbReference type="ARBA" id="ARBA00001324"/>
    </source>
</evidence>
<dbReference type="Pfam" id="PF14683">
    <property type="entry name" value="CBM-like"/>
    <property type="match status" value="1"/>
</dbReference>
<keyword evidence="9" id="KW-0624">Polysaccharide degradation</keyword>
<dbReference type="PANTHER" id="PTHR32018">
    <property type="entry name" value="RHAMNOGALACTURONATE LYASE FAMILY PROTEIN"/>
    <property type="match status" value="1"/>
</dbReference>
<dbReference type="PANTHER" id="PTHR32018:SF9">
    <property type="entry name" value="RHAMNOGALACTURONATE LYASE B"/>
    <property type="match status" value="1"/>
</dbReference>
<dbReference type="SUPFAM" id="SSF49785">
    <property type="entry name" value="Galactose-binding domain-like"/>
    <property type="match status" value="1"/>
</dbReference>
<evidence type="ECO:0000256" key="9">
    <source>
        <dbReference type="ARBA" id="ARBA00023326"/>
    </source>
</evidence>
<evidence type="ECO:0000256" key="3">
    <source>
        <dbReference type="ARBA" id="ARBA00010418"/>
    </source>
</evidence>
<evidence type="ECO:0000256" key="8">
    <source>
        <dbReference type="ARBA" id="ARBA00023277"/>
    </source>
</evidence>
<evidence type="ECO:0000259" key="10">
    <source>
        <dbReference type="Pfam" id="PF14683"/>
    </source>
</evidence>
<keyword evidence="5" id="KW-0964">Secreted</keyword>
<gene>
    <name evidence="12" type="ORF">VKT23_016009</name>
</gene>
<organism evidence="12 13">
    <name type="scientific">Marasmiellus scandens</name>
    <dbReference type="NCBI Taxonomy" id="2682957"/>
    <lineage>
        <taxon>Eukaryota</taxon>
        <taxon>Fungi</taxon>
        <taxon>Dikarya</taxon>
        <taxon>Basidiomycota</taxon>
        <taxon>Agaricomycotina</taxon>
        <taxon>Agaricomycetes</taxon>
        <taxon>Agaricomycetidae</taxon>
        <taxon>Agaricales</taxon>
        <taxon>Marasmiineae</taxon>
        <taxon>Omphalotaceae</taxon>
        <taxon>Marasmiellus</taxon>
    </lineage>
</organism>
<comment type="catalytic activity">
    <reaction evidence="1">
        <text>Endotype eliminative cleavage of L-alpha-rhamnopyranosyl-(1-&gt;4)-alpha-D-galactopyranosyluronic acid bonds of rhamnogalacturonan I domains in ramified hairy regions of pectin leaving L-rhamnopyranose at the reducing end and 4-deoxy-4,5-unsaturated D-galactopyranosyluronic acid at the non-reducing end.</text>
        <dbReference type="EC" id="4.2.2.23"/>
    </reaction>
</comment>
<dbReference type="SUPFAM" id="SSF49452">
    <property type="entry name" value="Starch-binding domain-like"/>
    <property type="match status" value="1"/>
</dbReference>
<evidence type="ECO:0000256" key="6">
    <source>
        <dbReference type="ARBA" id="ARBA00022729"/>
    </source>
</evidence>
<reference evidence="12 13" key="1">
    <citation type="submission" date="2024-01" db="EMBL/GenBank/DDBJ databases">
        <title>A draft genome for the cacao thread blight pathogen Marasmiellus scandens.</title>
        <authorList>
            <person name="Baruah I.K."/>
            <person name="Leung J."/>
            <person name="Bukari Y."/>
            <person name="Amoako-Attah I."/>
            <person name="Meinhardt L.W."/>
            <person name="Bailey B.A."/>
            <person name="Cohen S.P."/>
        </authorList>
    </citation>
    <scope>NUCLEOTIDE SEQUENCE [LARGE SCALE GENOMIC DNA]</scope>
    <source>
        <strain evidence="12 13">GH-19</strain>
    </source>
</reference>
<dbReference type="CDD" id="cd10316">
    <property type="entry name" value="RGL4_M"/>
    <property type="match status" value="1"/>
</dbReference>
<evidence type="ECO:0000256" key="5">
    <source>
        <dbReference type="ARBA" id="ARBA00022525"/>
    </source>
</evidence>
<evidence type="ECO:0000256" key="2">
    <source>
        <dbReference type="ARBA" id="ARBA00004613"/>
    </source>
</evidence>
<dbReference type="Proteomes" id="UP001498398">
    <property type="component" value="Unassembled WGS sequence"/>
</dbReference>
<protein>
    <recommendedName>
        <fullName evidence="4">rhamnogalacturonan endolyase</fullName>
        <ecNumber evidence="4">4.2.2.23</ecNumber>
    </recommendedName>
</protein>
<dbReference type="InterPro" id="IPR029411">
    <property type="entry name" value="RG-lyase_III"/>
</dbReference>
<comment type="similarity">
    <text evidence="3">Belongs to the polysaccharide lyase 4 family.</text>
</comment>
<comment type="subcellular location">
    <subcellularLocation>
        <location evidence="2">Secreted</location>
    </subcellularLocation>
</comment>
<keyword evidence="7" id="KW-0456">Lyase</keyword>
<evidence type="ECO:0000259" key="11">
    <source>
        <dbReference type="Pfam" id="PF14686"/>
    </source>
</evidence>
<keyword evidence="13" id="KW-1185">Reference proteome</keyword>
<evidence type="ECO:0000256" key="7">
    <source>
        <dbReference type="ARBA" id="ARBA00023239"/>
    </source>
</evidence>
<dbReference type="InterPro" id="IPR029413">
    <property type="entry name" value="RG-lyase_II"/>
</dbReference>
<evidence type="ECO:0000256" key="4">
    <source>
        <dbReference type="ARBA" id="ARBA00012437"/>
    </source>
</evidence>